<sequence>MGCGSSKVGFDDEDHSVPLGVRSQLRHRIQSNIRMRKRRSKHCSTLSTMQLLPKGSLESSKGTSSPNSSCANTHDHHRHAVEDKKVADANCHSSVANASGVNHSSTTLTRSEDEEGVTEDKMVVEAVTAAIEEAIMVEAEVELELEEDDYIIEVLEEGRGSLVSYAELDAYPGSPSFRIYCISSILEDDIEQLHAAMDEETYKDTTSLGGDANAKEASNDSISDEGGGTGGKGKRRSKMKKVVTIIARKRGSSGAGRQQRKVTGKKVMNVKHLLSLNVKSCYIPTCSTKQIDHSTRLLPNNPNTTPQHPS</sequence>
<evidence type="ECO:0000256" key="1">
    <source>
        <dbReference type="SAM" id="MobiDB-lite"/>
    </source>
</evidence>
<reference evidence="3" key="1">
    <citation type="submission" date="2025-08" db="UniProtKB">
        <authorList>
            <consortium name="RefSeq"/>
        </authorList>
    </citation>
    <scope>IDENTIFICATION</scope>
    <source>
        <tissue evidence="3">Leaf</tissue>
    </source>
</reference>
<dbReference type="KEGG" id="rarg:115741585"/>
<gene>
    <name evidence="3" type="primary">LOC115741585</name>
</gene>
<feature type="compositionally biased region" description="Polar residues" evidence="1">
    <location>
        <begin position="57"/>
        <end position="72"/>
    </location>
</feature>
<feature type="region of interest" description="Disordered" evidence="1">
    <location>
        <begin position="34"/>
        <end position="77"/>
    </location>
</feature>
<dbReference type="AlphaFoldDB" id="A0A8B8P9W1"/>
<evidence type="ECO:0000313" key="2">
    <source>
        <dbReference type="Proteomes" id="UP000827889"/>
    </source>
</evidence>
<feature type="compositionally biased region" description="Polar residues" evidence="1">
    <location>
        <begin position="95"/>
        <end position="109"/>
    </location>
</feature>
<accession>A0A8B8P9W1</accession>
<dbReference type="GeneID" id="115741585"/>
<name>A0A8B8P9W1_9MYRT</name>
<keyword evidence="2" id="KW-1185">Reference proteome</keyword>
<protein>
    <submittedName>
        <fullName evidence="3">Uncharacterized protein LOC115741585</fullName>
    </submittedName>
</protein>
<feature type="region of interest" description="Disordered" evidence="1">
    <location>
        <begin position="95"/>
        <end position="120"/>
    </location>
</feature>
<dbReference type="RefSeq" id="XP_030531434.2">
    <property type="nucleotide sequence ID" value="XM_030675574.2"/>
</dbReference>
<organism evidence="2 3">
    <name type="scientific">Rhodamnia argentea</name>
    <dbReference type="NCBI Taxonomy" id="178133"/>
    <lineage>
        <taxon>Eukaryota</taxon>
        <taxon>Viridiplantae</taxon>
        <taxon>Streptophyta</taxon>
        <taxon>Embryophyta</taxon>
        <taxon>Tracheophyta</taxon>
        <taxon>Spermatophyta</taxon>
        <taxon>Magnoliopsida</taxon>
        <taxon>eudicotyledons</taxon>
        <taxon>Gunneridae</taxon>
        <taxon>Pentapetalae</taxon>
        <taxon>rosids</taxon>
        <taxon>malvids</taxon>
        <taxon>Myrtales</taxon>
        <taxon>Myrtaceae</taxon>
        <taxon>Myrtoideae</taxon>
        <taxon>Myrteae</taxon>
        <taxon>Australasian group</taxon>
        <taxon>Rhodamnia</taxon>
    </lineage>
</organism>
<dbReference type="Proteomes" id="UP000827889">
    <property type="component" value="Chromosome 6"/>
</dbReference>
<proteinExistence type="predicted"/>
<feature type="region of interest" description="Disordered" evidence="1">
    <location>
        <begin position="204"/>
        <end position="240"/>
    </location>
</feature>
<evidence type="ECO:0000313" key="3">
    <source>
        <dbReference type="RefSeq" id="XP_030531434.2"/>
    </source>
</evidence>